<gene>
    <name evidence="4" type="ORF">PS9374_05091</name>
</gene>
<dbReference type="InterPro" id="IPR002645">
    <property type="entry name" value="STAS_dom"/>
</dbReference>
<comment type="similarity">
    <text evidence="1 2">Belongs to the anti-sigma-factor antagonist family.</text>
</comment>
<dbReference type="OrthoDB" id="3483260at2"/>
<dbReference type="RefSeq" id="WP_084008761.1">
    <property type="nucleotide sequence ID" value="NZ_BDCX01000013.1"/>
</dbReference>
<evidence type="ECO:0000313" key="4">
    <source>
        <dbReference type="EMBL" id="GAT69416.1"/>
    </source>
</evidence>
<dbReference type="AlphaFoldDB" id="A0A171DKQ9"/>
<dbReference type="CDD" id="cd07043">
    <property type="entry name" value="STAS_anti-anti-sigma_factors"/>
    <property type="match status" value="1"/>
</dbReference>
<dbReference type="InterPro" id="IPR003658">
    <property type="entry name" value="Anti-sigma_ant"/>
</dbReference>
<protein>
    <recommendedName>
        <fullName evidence="2">Anti-sigma factor antagonist</fullName>
    </recommendedName>
</protein>
<evidence type="ECO:0000256" key="1">
    <source>
        <dbReference type="ARBA" id="ARBA00009013"/>
    </source>
</evidence>
<evidence type="ECO:0000256" key="2">
    <source>
        <dbReference type="RuleBase" id="RU003749"/>
    </source>
</evidence>
<reference evidence="5" key="2">
    <citation type="submission" date="2016-04" db="EMBL/GenBank/DDBJ databases">
        <title>Planomonospora sphaerica JCM9374 whole genome shotgun sequence.</title>
        <authorList>
            <person name="Suzuki T."/>
            <person name="Dohra H."/>
            <person name="Kodani S."/>
        </authorList>
    </citation>
    <scope>NUCLEOTIDE SEQUENCE [LARGE SCALE GENOMIC DNA]</scope>
    <source>
        <strain evidence="5">JCM 9374</strain>
    </source>
</reference>
<dbReference type="NCBIfam" id="TIGR00377">
    <property type="entry name" value="ant_ant_sig"/>
    <property type="match status" value="1"/>
</dbReference>
<evidence type="ECO:0000313" key="5">
    <source>
        <dbReference type="Proteomes" id="UP000077701"/>
    </source>
</evidence>
<sequence length="128" mass="13378">MTSPTGSGHRPNLTVSLVRREQIVVVRLGGELDLHTVPILRDALESGAVWGPPATRAVILDLSGITFCDSSGLGELIATMKHGQAAGIRLLLSAVPAVMARLLAITGLDKAFVICPGTDEALRRAAES</sequence>
<dbReference type="PROSITE" id="PS50801">
    <property type="entry name" value="STAS"/>
    <property type="match status" value="1"/>
</dbReference>
<dbReference type="Pfam" id="PF01740">
    <property type="entry name" value="STAS"/>
    <property type="match status" value="1"/>
</dbReference>
<keyword evidence="5" id="KW-1185">Reference proteome</keyword>
<name>A0A171DKQ9_9ACTN</name>
<dbReference type="Proteomes" id="UP000077701">
    <property type="component" value="Unassembled WGS sequence"/>
</dbReference>
<accession>A0A171DKQ9</accession>
<dbReference type="SUPFAM" id="SSF52091">
    <property type="entry name" value="SpoIIaa-like"/>
    <property type="match status" value="1"/>
</dbReference>
<dbReference type="Gene3D" id="3.30.750.24">
    <property type="entry name" value="STAS domain"/>
    <property type="match status" value="1"/>
</dbReference>
<proteinExistence type="inferred from homology"/>
<dbReference type="EMBL" id="BDCX01000013">
    <property type="protein sequence ID" value="GAT69416.1"/>
    <property type="molecule type" value="Genomic_DNA"/>
</dbReference>
<dbReference type="PANTHER" id="PTHR33495:SF2">
    <property type="entry name" value="ANTI-SIGMA FACTOR ANTAGONIST TM_1081-RELATED"/>
    <property type="match status" value="1"/>
</dbReference>
<dbReference type="STRING" id="161355.PS9374_05091"/>
<organism evidence="4 5">
    <name type="scientific">Planomonospora sphaerica</name>
    <dbReference type="NCBI Taxonomy" id="161355"/>
    <lineage>
        <taxon>Bacteria</taxon>
        <taxon>Bacillati</taxon>
        <taxon>Actinomycetota</taxon>
        <taxon>Actinomycetes</taxon>
        <taxon>Streptosporangiales</taxon>
        <taxon>Streptosporangiaceae</taxon>
        <taxon>Planomonospora</taxon>
    </lineage>
</organism>
<dbReference type="InterPro" id="IPR036513">
    <property type="entry name" value="STAS_dom_sf"/>
</dbReference>
<dbReference type="GO" id="GO:0043856">
    <property type="term" value="F:anti-sigma factor antagonist activity"/>
    <property type="evidence" value="ECO:0007669"/>
    <property type="project" value="InterPro"/>
</dbReference>
<comment type="caution">
    <text evidence="4">The sequence shown here is derived from an EMBL/GenBank/DDBJ whole genome shotgun (WGS) entry which is preliminary data.</text>
</comment>
<dbReference type="PANTHER" id="PTHR33495">
    <property type="entry name" value="ANTI-SIGMA FACTOR ANTAGONIST TM_1081-RELATED-RELATED"/>
    <property type="match status" value="1"/>
</dbReference>
<reference evidence="4 5" key="1">
    <citation type="journal article" date="2016" name="Genome Announc.">
        <title>Draft Genome Sequence of Planomonospora sphaerica JCM9374, a Rare Actinomycete.</title>
        <authorList>
            <person name="Dohra H."/>
            <person name="Suzuki T."/>
            <person name="Inoue Y."/>
            <person name="Kodani S."/>
        </authorList>
    </citation>
    <scope>NUCLEOTIDE SEQUENCE [LARGE SCALE GENOMIC DNA]</scope>
    <source>
        <strain evidence="4 5">JCM 9374</strain>
    </source>
</reference>
<evidence type="ECO:0000259" key="3">
    <source>
        <dbReference type="PROSITE" id="PS50801"/>
    </source>
</evidence>
<feature type="domain" description="STAS" evidence="3">
    <location>
        <begin position="13"/>
        <end position="125"/>
    </location>
</feature>